<accession>A0A839EUR8</accession>
<dbReference type="Proteomes" id="UP000550401">
    <property type="component" value="Unassembled WGS sequence"/>
</dbReference>
<evidence type="ECO:0000256" key="5">
    <source>
        <dbReference type="ARBA" id="ARBA00022670"/>
    </source>
</evidence>
<dbReference type="GO" id="GO:0004222">
    <property type="term" value="F:metalloendopeptidase activity"/>
    <property type="evidence" value="ECO:0007669"/>
    <property type="project" value="InterPro"/>
</dbReference>
<evidence type="ECO:0000256" key="15">
    <source>
        <dbReference type="RuleBase" id="RU003435"/>
    </source>
</evidence>
<name>A0A839EUR8_9GAMM</name>
<evidence type="ECO:0000256" key="3">
    <source>
        <dbReference type="ARBA" id="ARBA00022490"/>
    </source>
</evidence>
<comment type="cofactor">
    <cofactor evidence="15">
        <name>Zn(2+)</name>
        <dbReference type="ChEBI" id="CHEBI:29105"/>
    </cofactor>
    <text evidence="15">Binds 1 zinc ion.</text>
</comment>
<evidence type="ECO:0000313" key="19">
    <source>
        <dbReference type="EMBL" id="MBA8888287.1"/>
    </source>
</evidence>
<dbReference type="PANTHER" id="PTHR43660">
    <property type="entry name" value="DIPEPTIDYL CARBOXYPEPTIDASE"/>
    <property type="match status" value="1"/>
</dbReference>
<evidence type="ECO:0000256" key="14">
    <source>
        <dbReference type="ARBA" id="ARBA00075608"/>
    </source>
</evidence>
<keyword evidence="8 15" id="KW-0862">Zinc</keyword>
<comment type="catalytic activity">
    <reaction evidence="10">
        <text>Hydrolysis of unblocked, C-terminal dipeptides from oligopeptides, with broad specificity. Does not hydrolyze bonds in which P1' is Pro, or both P1 and P1' are Gly.</text>
        <dbReference type="EC" id="3.4.15.5"/>
    </reaction>
</comment>
<keyword evidence="3" id="KW-0963">Cytoplasm</keyword>
<evidence type="ECO:0000256" key="7">
    <source>
        <dbReference type="ARBA" id="ARBA00022801"/>
    </source>
</evidence>
<keyword evidence="6 15" id="KW-0479">Metal-binding</keyword>
<evidence type="ECO:0000256" key="10">
    <source>
        <dbReference type="ARBA" id="ARBA00052506"/>
    </source>
</evidence>
<dbReference type="SUPFAM" id="SSF55486">
    <property type="entry name" value="Metalloproteases ('zincins'), catalytic domain"/>
    <property type="match status" value="1"/>
</dbReference>
<evidence type="ECO:0000256" key="6">
    <source>
        <dbReference type="ARBA" id="ARBA00022723"/>
    </source>
</evidence>
<dbReference type="NCBIfam" id="NF007624">
    <property type="entry name" value="PRK10280.1"/>
    <property type="match status" value="1"/>
</dbReference>
<feature type="region of interest" description="Disordered" evidence="16">
    <location>
        <begin position="700"/>
        <end position="724"/>
    </location>
</feature>
<feature type="signal peptide" evidence="17">
    <location>
        <begin position="1"/>
        <end position="20"/>
    </location>
</feature>
<dbReference type="Gene3D" id="1.10.1370.40">
    <property type="match status" value="1"/>
</dbReference>
<feature type="compositionally biased region" description="Basic and acidic residues" evidence="16">
    <location>
        <begin position="714"/>
        <end position="724"/>
    </location>
</feature>
<dbReference type="Gene3D" id="3.40.390.10">
    <property type="entry name" value="Collagenase (Catalytic Domain)"/>
    <property type="match status" value="1"/>
</dbReference>
<keyword evidence="20" id="KW-1185">Reference proteome</keyword>
<evidence type="ECO:0000256" key="11">
    <source>
        <dbReference type="ARBA" id="ARBA00054529"/>
    </source>
</evidence>
<dbReference type="InterPro" id="IPR045090">
    <property type="entry name" value="Pept_M3A_M3B"/>
</dbReference>
<dbReference type="FunFam" id="3.40.390.10:FF:000009">
    <property type="entry name" value="Oligopeptidase A"/>
    <property type="match status" value="1"/>
</dbReference>
<organism evidence="19 20">
    <name type="scientific">Dokdonella fugitiva</name>
    <dbReference type="NCBI Taxonomy" id="328517"/>
    <lineage>
        <taxon>Bacteria</taxon>
        <taxon>Pseudomonadati</taxon>
        <taxon>Pseudomonadota</taxon>
        <taxon>Gammaproteobacteria</taxon>
        <taxon>Lysobacterales</taxon>
        <taxon>Rhodanobacteraceae</taxon>
        <taxon>Dokdonella</taxon>
    </lineage>
</organism>
<dbReference type="GO" id="GO:0008241">
    <property type="term" value="F:peptidyl-dipeptidase activity"/>
    <property type="evidence" value="ECO:0007669"/>
    <property type="project" value="UniProtKB-EC"/>
</dbReference>
<dbReference type="Gene3D" id="1.10.1370.10">
    <property type="entry name" value="Neurolysin, domain 3"/>
    <property type="match status" value="1"/>
</dbReference>
<evidence type="ECO:0000256" key="8">
    <source>
        <dbReference type="ARBA" id="ARBA00022833"/>
    </source>
</evidence>
<dbReference type="InterPro" id="IPR001567">
    <property type="entry name" value="Pept_M3A_M3B_dom"/>
</dbReference>
<dbReference type="GO" id="GO:0004180">
    <property type="term" value="F:carboxypeptidase activity"/>
    <property type="evidence" value="ECO:0007669"/>
    <property type="project" value="UniProtKB-KW"/>
</dbReference>
<keyword evidence="4 19" id="KW-0121">Carboxypeptidase</keyword>
<comment type="subcellular location">
    <subcellularLocation>
        <location evidence="1">Cytoplasm</location>
    </subcellularLocation>
</comment>
<keyword evidence="5 15" id="KW-0645">Protease</keyword>
<evidence type="ECO:0000256" key="17">
    <source>
        <dbReference type="SAM" id="SignalP"/>
    </source>
</evidence>
<dbReference type="RefSeq" id="WP_182531335.1">
    <property type="nucleotide sequence ID" value="NZ_JACGXL010000003.1"/>
</dbReference>
<dbReference type="FunFam" id="1.10.1370.40:FF:000001">
    <property type="entry name" value="Dipeptidyl carboxypeptidase II"/>
    <property type="match status" value="1"/>
</dbReference>
<protein>
    <recommendedName>
        <fullName evidence="13">Dipeptidyl carboxypeptidase</fullName>
        <ecNumber evidence="12">3.4.15.5</ecNumber>
    </recommendedName>
    <alternativeName>
        <fullName evidence="14">Peptidyl-dipeptidase Dcp</fullName>
    </alternativeName>
</protein>
<evidence type="ECO:0000259" key="18">
    <source>
        <dbReference type="Pfam" id="PF01432"/>
    </source>
</evidence>
<feature type="domain" description="Peptidase M3A/M3B catalytic" evidence="18">
    <location>
        <begin position="269"/>
        <end position="715"/>
    </location>
</feature>
<dbReference type="GO" id="GO:0046872">
    <property type="term" value="F:metal ion binding"/>
    <property type="evidence" value="ECO:0007669"/>
    <property type="project" value="UniProtKB-UniRule"/>
</dbReference>
<dbReference type="PANTHER" id="PTHR43660:SF1">
    <property type="entry name" value="DIPEPTIDYL CARBOXYPEPTIDASE"/>
    <property type="match status" value="1"/>
</dbReference>
<dbReference type="GO" id="GO:0006508">
    <property type="term" value="P:proteolysis"/>
    <property type="evidence" value="ECO:0007669"/>
    <property type="project" value="UniProtKB-KW"/>
</dbReference>
<evidence type="ECO:0000256" key="2">
    <source>
        <dbReference type="ARBA" id="ARBA00006040"/>
    </source>
</evidence>
<keyword evidence="7 15" id="KW-0378">Hydrolase</keyword>
<dbReference type="GO" id="GO:0005829">
    <property type="term" value="C:cytosol"/>
    <property type="evidence" value="ECO:0007669"/>
    <property type="project" value="TreeGrafter"/>
</dbReference>
<dbReference type="AlphaFoldDB" id="A0A839EUR8"/>
<dbReference type="InterPro" id="IPR024077">
    <property type="entry name" value="Neurolysin/TOP_dom2"/>
</dbReference>
<gene>
    <name evidence="19" type="ORF">FHW12_002511</name>
</gene>
<evidence type="ECO:0000313" key="20">
    <source>
        <dbReference type="Proteomes" id="UP000550401"/>
    </source>
</evidence>
<reference evidence="19 20" key="1">
    <citation type="submission" date="2020-07" db="EMBL/GenBank/DDBJ databases">
        <title>Genomic Encyclopedia of Type Strains, Phase IV (KMG-V): Genome sequencing to study the core and pangenomes of soil and plant-associated prokaryotes.</title>
        <authorList>
            <person name="Whitman W."/>
        </authorList>
    </citation>
    <scope>NUCLEOTIDE SEQUENCE [LARGE SCALE GENOMIC DNA]</scope>
    <source>
        <strain evidence="19 20">RH2WT43</strain>
    </source>
</reference>
<comment type="function">
    <text evidence="11">Removes dipeptides from the C-termini of N-blocked tripeptides, tetrapeptides and larger peptides.</text>
</comment>
<evidence type="ECO:0000256" key="13">
    <source>
        <dbReference type="ARBA" id="ARBA00070755"/>
    </source>
</evidence>
<evidence type="ECO:0000256" key="12">
    <source>
        <dbReference type="ARBA" id="ARBA00066668"/>
    </source>
</evidence>
<feature type="chain" id="PRO_5032571275" description="Dipeptidyl carboxypeptidase" evidence="17">
    <location>
        <begin position="21"/>
        <end position="724"/>
    </location>
</feature>
<comment type="similarity">
    <text evidence="2 15">Belongs to the peptidase M3 family.</text>
</comment>
<comment type="caution">
    <text evidence="19">The sequence shown here is derived from an EMBL/GenBank/DDBJ whole genome shotgun (WGS) entry which is preliminary data.</text>
</comment>
<dbReference type="EMBL" id="JACGXL010000003">
    <property type="protein sequence ID" value="MBA8888287.1"/>
    <property type="molecule type" value="Genomic_DNA"/>
</dbReference>
<dbReference type="InterPro" id="IPR034005">
    <property type="entry name" value="M3A_DCP"/>
</dbReference>
<dbReference type="Pfam" id="PF01432">
    <property type="entry name" value="Peptidase_M3"/>
    <property type="match status" value="1"/>
</dbReference>
<keyword evidence="17" id="KW-0732">Signal</keyword>
<dbReference type="InterPro" id="IPR024079">
    <property type="entry name" value="MetalloPept_cat_dom_sf"/>
</dbReference>
<evidence type="ECO:0000256" key="1">
    <source>
        <dbReference type="ARBA" id="ARBA00004496"/>
    </source>
</evidence>
<evidence type="ECO:0000256" key="9">
    <source>
        <dbReference type="ARBA" id="ARBA00023049"/>
    </source>
</evidence>
<proteinExistence type="inferred from homology"/>
<evidence type="ECO:0000256" key="16">
    <source>
        <dbReference type="SAM" id="MobiDB-lite"/>
    </source>
</evidence>
<keyword evidence="9 15" id="KW-0482">Metalloprotease</keyword>
<sequence length="724" mass="80502">MLRAKILTTTMNLILFGATAAVLQPADAIAKGAAAAALPASNPFAAESTLPFHAPPFDKIKDADYQPAIEAGMREQIAEMDKIAASKEAPTFANTIEPMERSGATLNRVGAVFGAITGANTNETLQKVQEAVAPKYAEHQDAIYLNDKLFQRVKKLYDTRASLGLDAEQNELVERYYRNFVRAGAQLGEADKVKLRALNKEESTLTTDFSNKLLAANNAGAVIVSDKAELAGFSDADIAAAADAAKSRKQDGKYAITLQNTTQQPAQVSLDNRATREKLFTASTMRAEHGDANDTRAIIQRLAVLRAERAKLLGFPNYATYTLDDQMAKTPEAAEKLMTDMVPAATAKARGEAAAMQALIDKEKGGFKLAPWDWQHYAEKVRKAQYDLDESQIKPYLEINRVLQDGVFFAANQMYGLTFKERKDIPVYNPDVRVFEVFDKDGTSMALFYADYWKRDSKRGGAWMDNLVGQSGLLGTKPVVFNVCNFTKPSAGQPALISWDDATTMFHEFGHALHGMFSNVKYPTLSGTSVPRDFVEFPSQFNEHWASDPKVFANFAKHYQTGAPMPAELVEKIKKSKTFDQGFATTEYLAAALLDMSWHSLGPDAGKQDVDAFEKKTLHDLKIDMYEVPPRYRTSYFAHIWGGGYAAGYYAYLWSEVLDHDAFYWFREHGGMTRENGQRFRDMVLSRGSTEDMAKMYRDFRGRDPSVEPLLEQRGLKEETPAAK</sequence>
<dbReference type="CDD" id="cd06456">
    <property type="entry name" value="M3A_DCP"/>
    <property type="match status" value="1"/>
</dbReference>
<dbReference type="EC" id="3.4.15.5" evidence="12"/>
<evidence type="ECO:0000256" key="4">
    <source>
        <dbReference type="ARBA" id="ARBA00022645"/>
    </source>
</evidence>